<dbReference type="OrthoDB" id="20303at2759"/>
<evidence type="ECO:0000313" key="14">
    <source>
        <dbReference type="EMBL" id="EGG00130.1"/>
    </source>
</evidence>
<dbReference type="Proteomes" id="UP000001072">
    <property type="component" value="Unassembled WGS sequence"/>
</dbReference>
<name>F4S5A0_MELLP</name>
<keyword evidence="9" id="KW-0106">Calcium</keyword>
<evidence type="ECO:0000256" key="1">
    <source>
        <dbReference type="ARBA" id="ARBA00004115"/>
    </source>
</evidence>
<evidence type="ECO:0000256" key="5">
    <source>
        <dbReference type="ARBA" id="ARBA00022568"/>
    </source>
</evidence>
<keyword evidence="12" id="KW-0472">Membrane</keyword>
<keyword evidence="15" id="KW-1185">Reference proteome</keyword>
<dbReference type="PANTHER" id="PTHR15929">
    <property type="entry name" value="STORE-OPERATED CALCIUM ENTRY-ASSOCIATED REGULATORY FACTOR"/>
    <property type="match status" value="1"/>
</dbReference>
<keyword evidence="7" id="KW-0732">Signal</keyword>
<sequence>MAFSHHKRSLFSTIEFIEFQEDEITNFRRIHPRYQLNCLGESCDEYGFERVECTRKKEIHLQDHQGNPNQTEFNQNSHWNCFAFYTNLNDSEEKVLLQDDQVQFDCEGWRHDDDPYILQGSCSLNYTFASDKAIQKQTLQNQTTILTTQDLTNDFVLYDDQSKPSACCT</sequence>
<evidence type="ECO:0000256" key="2">
    <source>
        <dbReference type="ARBA" id="ARBA00006833"/>
    </source>
</evidence>
<dbReference type="KEGG" id="mlr:MELLADRAFT_112066"/>
<keyword evidence="5" id="KW-0109">Calcium transport</keyword>
<dbReference type="InParanoid" id="F4S5A0"/>
<dbReference type="HOGENOM" id="CLU_1578871_0_0_1"/>
<dbReference type="RefSeq" id="XP_007416533.1">
    <property type="nucleotide sequence ID" value="XM_007416471.1"/>
</dbReference>
<keyword evidence="8" id="KW-0256">Endoplasmic reticulum</keyword>
<dbReference type="PANTHER" id="PTHR15929:SF0">
    <property type="entry name" value="STORE-OPERATED CALCIUM ENTRY-ASSOCIATED REGULATORY FACTOR"/>
    <property type="match status" value="1"/>
</dbReference>
<keyword evidence="6" id="KW-0812">Transmembrane</keyword>
<comment type="subcellular location">
    <subcellularLocation>
        <location evidence="1">Endoplasmic reticulum membrane</location>
        <topology evidence="1">Single-pass type I membrane protein</topology>
    </subcellularLocation>
</comment>
<dbReference type="InterPro" id="IPR009567">
    <property type="entry name" value="SARAF"/>
</dbReference>
<keyword evidence="4" id="KW-0813">Transport</keyword>
<dbReference type="GO" id="GO:0006816">
    <property type="term" value="P:calcium ion transport"/>
    <property type="evidence" value="ECO:0007669"/>
    <property type="project" value="UniProtKB-KW"/>
</dbReference>
<evidence type="ECO:0000256" key="7">
    <source>
        <dbReference type="ARBA" id="ARBA00022729"/>
    </source>
</evidence>
<evidence type="ECO:0000256" key="11">
    <source>
        <dbReference type="ARBA" id="ARBA00023065"/>
    </source>
</evidence>
<dbReference type="VEuPathDB" id="FungiDB:MELLADRAFT_112066"/>
<evidence type="ECO:0000256" key="12">
    <source>
        <dbReference type="ARBA" id="ARBA00023136"/>
    </source>
</evidence>
<evidence type="ECO:0000256" key="10">
    <source>
        <dbReference type="ARBA" id="ARBA00022989"/>
    </source>
</evidence>
<dbReference type="GO" id="GO:0005789">
    <property type="term" value="C:endoplasmic reticulum membrane"/>
    <property type="evidence" value="ECO:0007669"/>
    <property type="project" value="UniProtKB-SubCell"/>
</dbReference>
<dbReference type="EMBL" id="GL883150">
    <property type="protein sequence ID" value="EGG00130.1"/>
    <property type="molecule type" value="Genomic_DNA"/>
</dbReference>
<keyword evidence="11" id="KW-0406">Ion transport</keyword>
<proteinExistence type="inferred from homology"/>
<dbReference type="AlphaFoldDB" id="F4S5A0"/>
<keyword evidence="10" id="KW-1133">Transmembrane helix</keyword>
<evidence type="ECO:0000256" key="6">
    <source>
        <dbReference type="ARBA" id="ARBA00022692"/>
    </source>
</evidence>
<evidence type="ECO:0000256" key="8">
    <source>
        <dbReference type="ARBA" id="ARBA00022824"/>
    </source>
</evidence>
<dbReference type="GeneID" id="18924557"/>
<evidence type="ECO:0000256" key="4">
    <source>
        <dbReference type="ARBA" id="ARBA00022448"/>
    </source>
</evidence>
<evidence type="ECO:0000256" key="3">
    <source>
        <dbReference type="ARBA" id="ARBA00016584"/>
    </source>
</evidence>
<protein>
    <recommendedName>
        <fullName evidence="3">Store-operated calcium entry-associated regulatory factor</fullName>
    </recommendedName>
    <alternativeName>
        <fullName evidence="13">Transmembrane protein 66</fullName>
    </alternativeName>
</protein>
<dbReference type="GO" id="GO:2001256">
    <property type="term" value="P:regulation of store-operated calcium entry"/>
    <property type="evidence" value="ECO:0007669"/>
    <property type="project" value="InterPro"/>
</dbReference>
<dbReference type="Pfam" id="PF06682">
    <property type="entry name" value="SARAF"/>
    <property type="match status" value="1"/>
</dbReference>
<comment type="similarity">
    <text evidence="2">Belongs to the SARAF family.</text>
</comment>
<organism evidence="15">
    <name type="scientific">Melampsora larici-populina (strain 98AG31 / pathotype 3-4-7)</name>
    <name type="common">Poplar leaf rust fungus</name>
    <dbReference type="NCBI Taxonomy" id="747676"/>
    <lineage>
        <taxon>Eukaryota</taxon>
        <taxon>Fungi</taxon>
        <taxon>Dikarya</taxon>
        <taxon>Basidiomycota</taxon>
        <taxon>Pucciniomycotina</taxon>
        <taxon>Pucciniomycetes</taxon>
        <taxon>Pucciniales</taxon>
        <taxon>Melampsoraceae</taxon>
        <taxon>Melampsora</taxon>
    </lineage>
</organism>
<evidence type="ECO:0000313" key="15">
    <source>
        <dbReference type="Proteomes" id="UP000001072"/>
    </source>
</evidence>
<accession>F4S5A0</accession>
<evidence type="ECO:0000256" key="9">
    <source>
        <dbReference type="ARBA" id="ARBA00022837"/>
    </source>
</evidence>
<evidence type="ECO:0000256" key="13">
    <source>
        <dbReference type="ARBA" id="ARBA00031116"/>
    </source>
</evidence>
<reference evidence="15" key="1">
    <citation type="journal article" date="2011" name="Proc. Natl. Acad. Sci. U.S.A.">
        <title>Obligate biotrophy features unraveled by the genomic analysis of rust fungi.</title>
        <authorList>
            <person name="Duplessis S."/>
            <person name="Cuomo C.A."/>
            <person name="Lin Y.-C."/>
            <person name="Aerts A."/>
            <person name="Tisserant E."/>
            <person name="Veneault-Fourrey C."/>
            <person name="Joly D.L."/>
            <person name="Hacquard S."/>
            <person name="Amselem J."/>
            <person name="Cantarel B.L."/>
            <person name="Chiu R."/>
            <person name="Coutinho P.M."/>
            <person name="Feau N."/>
            <person name="Field M."/>
            <person name="Frey P."/>
            <person name="Gelhaye E."/>
            <person name="Goldberg J."/>
            <person name="Grabherr M.G."/>
            <person name="Kodira C.D."/>
            <person name="Kohler A."/>
            <person name="Kuees U."/>
            <person name="Lindquist E.A."/>
            <person name="Lucas S.M."/>
            <person name="Mago R."/>
            <person name="Mauceli E."/>
            <person name="Morin E."/>
            <person name="Murat C."/>
            <person name="Pangilinan J.L."/>
            <person name="Park R."/>
            <person name="Pearson M."/>
            <person name="Quesneville H."/>
            <person name="Rouhier N."/>
            <person name="Sakthikumar S."/>
            <person name="Salamov A.A."/>
            <person name="Schmutz J."/>
            <person name="Selles B."/>
            <person name="Shapiro H."/>
            <person name="Tanguay P."/>
            <person name="Tuskan G.A."/>
            <person name="Henrissat B."/>
            <person name="Van de Peer Y."/>
            <person name="Rouze P."/>
            <person name="Ellis J.G."/>
            <person name="Dodds P.N."/>
            <person name="Schein J.E."/>
            <person name="Zhong S."/>
            <person name="Hamelin R.C."/>
            <person name="Grigoriev I.V."/>
            <person name="Szabo L.J."/>
            <person name="Martin F."/>
        </authorList>
    </citation>
    <scope>NUCLEOTIDE SEQUENCE [LARGE SCALE GENOMIC DNA]</scope>
    <source>
        <strain evidence="15">98AG31 / pathotype 3-4-7</strain>
    </source>
</reference>
<gene>
    <name evidence="14" type="ORF">MELLADRAFT_112066</name>
</gene>
<dbReference type="STRING" id="747676.F4S5A0"/>